<dbReference type="PANTHER" id="PTHR42080:SF1">
    <property type="entry name" value="SRR1-LIKE DOMAIN-CONTAINING PROTEIN"/>
    <property type="match status" value="1"/>
</dbReference>
<feature type="region of interest" description="Disordered" evidence="1">
    <location>
        <begin position="1"/>
        <end position="25"/>
    </location>
</feature>
<gene>
    <name evidence="3" type="ORF">BP6252_13621</name>
</gene>
<dbReference type="AlphaFoldDB" id="A0A3D8Q969"/>
<evidence type="ECO:0000259" key="2">
    <source>
        <dbReference type="Pfam" id="PF07985"/>
    </source>
</evidence>
<protein>
    <recommendedName>
        <fullName evidence="2">SRR1-like domain-containing protein</fullName>
    </recommendedName>
</protein>
<comment type="caution">
    <text evidence="3">The sequence shown here is derived from an EMBL/GenBank/DDBJ whole genome shotgun (WGS) entry which is preliminary data.</text>
</comment>
<evidence type="ECO:0000313" key="4">
    <source>
        <dbReference type="Proteomes" id="UP000256645"/>
    </source>
</evidence>
<evidence type="ECO:0000313" key="3">
    <source>
        <dbReference type="EMBL" id="RDW58210.1"/>
    </source>
</evidence>
<dbReference type="OrthoDB" id="5318346at2759"/>
<keyword evidence="4" id="KW-1185">Reference proteome</keyword>
<dbReference type="EMBL" id="PDLM01000018">
    <property type="protein sequence ID" value="RDW58210.1"/>
    <property type="molecule type" value="Genomic_DNA"/>
</dbReference>
<dbReference type="Proteomes" id="UP000256645">
    <property type="component" value="Unassembled WGS sequence"/>
</dbReference>
<feature type="domain" description="SRR1-like" evidence="2">
    <location>
        <begin position="55"/>
        <end position="197"/>
    </location>
</feature>
<accession>A0A3D8Q969</accession>
<reference evidence="3 4" key="1">
    <citation type="journal article" date="2018" name="IMA Fungus">
        <title>IMA Genome-F 9: Draft genome sequence of Annulohypoxylon stygium, Aspergillus mulundensis, Berkeleyomyces basicola (syn. Thielaviopsis basicola), Ceratocystis smalleyi, two Cercospora beticola strains, Coleophoma cylindrospora, Fusarium fracticaudum, Phialophora cf. hyalina, and Morchella septimelata.</title>
        <authorList>
            <person name="Wingfield B.D."/>
            <person name="Bills G.F."/>
            <person name="Dong Y."/>
            <person name="Huang W."/>
            <person name="Nel W.J."/>
            <person name="Swalarsk-Parry B.S."/>
            <person name="Vaghefi N."/>
            <person name="Wilken P.M."/>
            <person name="An Z."/>
            <person name="de Beer Z.W."/>
            <person name="De Vos L."/>
            <person name="Chen L."/>
            <person name="Duong T.A."/>
            <person name="Gao Y."/>
            <person name="Hammerbacher A."/>
            <person name="Kikkert J.R."/>
            <person name="Li Y."/>
            <person name="Li H."/>
            <person name="Li K."/>
            <person name="Li Q."/>
            <person name="Liu X."/>
            <person name="Ma X."/>
            <person name="Naidoo K."/>
            <person name="Pethybridge S.J."/>
            <person name="Sun J."/>
            <person name="Steenkamp E.T."/>
            <person name="van der Nest M.A."/>
            <person name="van Wyk S."/>
            <person name="Wingfield M.J."/>
            <person name="Xiong C."/>
            <person name="Yue Q."/>
            <person name="Zhang X."/>
        </authorList>
    </citation>
    <scope>NUCLEOTIDE SEQUENCE [LARGE SCALE GENOMIC DNA]</scope>
    <source>
        <strain evidence="3 4">BP6252</strain>
    </source>
</reference>
<evidence type="ECO:0000256" key="1">
    <source>
        <dbReference type="SAM" id="MobiDB-lite"/>
    </source>
</evidence>
<dbReference type="Pfam" id="PF07985">
    <property type="entry name" value="SRR1"/>
    <property type="match status" value="1"/>
</dbReference>
<dbReference type="PANTHER" id="PTHR42080">
    <property type="entry name" value="SRR1 DOMAIN-CONTAINING PROTEIN"/>
    <property type="match status" value="1"/>
</dbReference>
<sequence>MPHAVEVEQPTKSGRGRVPKAKASSSRELRQLRSLYDQSRDHYLESTLSLSINNLLQSKNRPAVTKIISLGLGSLASTDQSRRIKQLTIFLAIAEQLQQQGSKLEIYAQDPSFSKTDEAFLRSFGVHILSTPSATTLGEAAQCIDKSTLVYCPFLTLEAYELLFSTRDLNFFIGDDFDALRIKWPKHSTGRKEAESLSRSFVQGYRKRTVNGSGFWDVDDKPFPMAMYSERDQSKLPKPRL</sequence>
<dbReference type="InterPro" id="IPR012942">
    <property type="entry name" value="SRR1-like"/>
</dbReference>
<organism evidence="3 4">
    <name type="scientific">Coleophoma cylindrospora</name>
    <dbReference type="NCBI Taxonomy" id="1849047"/>
    <lineage>
        <taxon>Eukaryota</taxon>
        <taxon>Fungi</taxon>
        <taxon>Dikarya</taxon>
        <taxon>Ascomycota</taxon>
        <taxon>Pezizomycotina</taxon>
        <taxon>Leotiomycetes</taxon>
        <taxon>Helotiales</taxon>
        <taxon>Dermateaceae</taxon>
        <taxon>Coleophoma</taxon>
    </lineage>
</organism>
<name>A0A3D8Q969_9HELO</name>
<proteinExistence type="predicted"/>